<protein>
    <submittedName>
        <fullName evidence="1">Uncharacterized protein</fullName>
    </submittedName>
</protein>
<keyword evidence="2" id="KW-1185">Reference proteome</keyword>
<evidence type="ECO:0000313" key="2">
    <source>
        <dbReference type="Proteomes" id="UP000821845"/>
    </source>
</evidence>
<dbReference type="Proteomes" id="UP000821845">
    <property type="component" value="Chromosome 4"/>
</dbReference>
<accession>A0ACB7SL45</accession>
<gene>
    <name evidence="1" type="ORF">HPB50_027013</name>
</gene>
<organism evidence="1 2">
    <name type="scientific">Hyalomma asiaticum</name>
    <name type="common">Tick</name>
    <dbReference type="NCBI Taxonomy" id="266040"/>
    <lineage>
        <taxon>Eukaryota</taxon>
        <taxon>Metazoa</taxon>
        <taxon>Ecdysozoa</taxon>
        <taxon>Arthropoda</taxon>
        <taxon>Chelicerata</taxon>
        <taxon>Arachnida</taxon>
        <taxon>Acari</taxon>
        <taxon>Parasitiformes</taxon>
        <taxon>Ixodida</taxon>
        <taxon>Ixodoidea</taxon>
        <taxon>Ixodidae</taxon>
        <taxon>Hyalomminae</taxon>
        <taxon>Hyalomma</taxon>
    </lineage>
</organism>
<evidence type="ECO:0000313" key="1">
    <source>
        <dbReference type="EMBL" id="KAH6934686.1"/>
    </source>
</evidence>
<name>A0ACB7SL45_HYAAI</name>
<sequence length="189" mass="21187">MGKPGKHKSQYVGEQWTHGMRLRAFSDGALEVKCSIGGHDFKCTFDKHRKVRATSMPLAIVAAVREDIEWSSLERAIAVLPKRLKAYVLRRQQIEDTERKHASRLADRKLLTCSGCTFVRMDLALTVVGQKGVLRLEMGYDDFSVHPSRVSVKSRGAPEFVDKVCDKVDDIRGLVLHSPLDEACSMLCS</sequence>
<dbReference type="EMBL" id="CM023484">
    <property type="protein sequence ID" value="KAH6934686.1"/>
    <property type="molecule type" value="Genomic_DNA"/>
</dbReference>
<proteinExistence type="predicted"/>
<reference evidence="1" key="1">
    <citation type="submission" date="2020-05" db="EMBL/GenBank/DDBJ databases">
        <title>Large-scale comparative analyses of tick genomes elucidate their genetic diversity and vector capacities.</title>
        <authorList>
            <person name="Jia N."/>
            <person name="Wang J."/>
            <person name="Shi W."/>
            <person name="Du L."/>
            <person name="Sun Y."/>
            <person name="Zhan W."/>
            <person name="Jiang J."/>
            <person name="Wang Q."/>
            <person name="Zhang B."/>
            <person name="Ji P."/>
            <person name="Sakyi L.B."/>
            <person name="Cui X."/>
            <person name="Yuan T."/>
            <person name="Jiang B."/>
            <person name="Yang W."/>
            <person name="Lam T.T.-Y."/>
            <person name="Chang Q."/>
            <person name="Ding S."/>
            <person name="Wang X."/>
            <person name="Zhu J."/>
            <person name="Ruan X."/>
            <person name="Zhao L."/>
            <person name="Wei J."/>
            <person name="Que T."/>
            <person name="Du C."/>
            <person name="Cheng J."/>
            <person name="Dai P."/>
            <person name="Han X."/>
            <person name="Huang E."/>
            <person name="Gao Y."/>
            <person name="Liu J."/>
            <person name="Shao H."/>
            <person name="Ye R."/>
            <person name="Li L."/>
            <person name="Wei W."/>
            <person name="Wang X."/>
            <person name="Wang C."/>
            <person name="Yang T."/>
            <person name="Huo Q."/>
            <person name="Li W."/>
            <person name="Guo W."/>
            <person name="Chen H."/>
            <person name="Zhou L."/>
            <person name="Ni X."/>
            <person name="Tian J."/>
            <person name="Zhou Y."/>
            <person name="Sheng Y."/>
            <person name="Liu T."/>
            <person name="Pan Y."/>
            <person name="Xia L."/>
            <person name="Li J."/>
            <person name="Zhao F."/>
            <person name="Cao W."/>
        </authorList>
    </citation>
    <scope>NUCLEOTIDE SEQUENCE</scope>
    <source>
        <strain evidence="1">Hyas-2018</strain>
    </source>
</reference>
<comment type="caution">
    <text evidence="1">The sequence shown here is derived from an EMBL/GenBank/DDBJ whole genome shotgun (WGS) entry which is preliminary data.</text>
</comment>